<comment type="similarity">
    <text evidence="1">Belongs to the plant acyltransferase family.</text>
</comment>
<dbReference type="Pfam" id="PF02458">
    <property type="entry name" value="Transferase"/>
    <property type="match status" value="1"/>
</dbReference>
<evidence type="ECO:0000256" key="3">
    <source>
        <dbReference type="ARBA" id="ARBA00023315"/>
    </source>
</evidence>
<dbReference type="AlphaFoldDB" id="A0A843W4W0"/>
<evidence type="ECO:0000313" key="4">
    <source>
        <dbReference type="EMBL" id="MQM03026.1"/>
    </source>
</evidence>
<sequence>MEVTLKDTVMVRPARATPRRTLPFSIVDLVMTRWYVLTVYLYRPPPDASPPESHFFDATKLKAALADVLVPFYPAAGRIRLDGNGRPEIDCNAEGVVFVEAESNAVLDEFGEFGPEHRPKYMKLVPATAAGGSDHDTSTSPLLLFQATDLPPPPLRSKHVTRFRCGGASLGVALNHLLADGFAAFNLINSWAEAARGDTLAAPPLLDRGVLAARNPPTPCFSHPGCEPPPPCLVLAQPFVAFSFRLTQGDIDRLKSKCVAGQVAGTWCGTYEAIVAHTWRCACIARGLPPDQKTRVYMPVSIRRRLEPPLPASYLGNAVLRAACDAAVRDVTGAPTGEILGKVRRELARMDDAYVRSAIDCLQLQPDLSKLSGGAHLFGSPNLIVNSWVQLPLYDSDFGWGRPVFVGPAKTLCEGMAHIFPRPAIADGLTLVIALHPEAMERFKAIFYDF</sequence>
<dbReference type="InterPro" id="IPR023213">
    <property type="entry name" value="CAT-like_dom_sf"/>
</dbReference>
<proteinExistence type="inferred from homology"/>
<evidence type="ECO:0000256" key="1">
    <source>
        <dbReference type="ARBA" id="ARBA00009861"/>
    </source>
</evidence>
<reference evidence="4" key="1">
    <citation type="submission" date="2017-07" db="EMBL/GenBank/DDBJ databases">
        <title>Taro Niue Genome Assembly and Annotation.</title>
        <authorList>
            <person name="Atibalentja N."/>
            <person name="Keating K."/>
            <person name="Fields C.J."/>
        </authorList>
    </citation>
    <scope>NUCLEOTIDE SEQUENCE</scope>
    <source>
        <strain evidence="4">Niue_2</strain>
        <tissue evidence="4">Leaf</tissue>
    </source>
</reference>
<dbReference type="EMBL" id="NMUH01002962">
    <property type="protein sequence ID" value="MQM03026.1"/>
    <property type="molecule type" value="Genomic_DNA"/>
</dbReference>
<dbReference type="Proteomes" id="UP000652761">
    <property type="component" value="Unassembled WGS sequence"/>
</dbReference>
<dbReference type="PANTHER" id="PTHR31642:SF138">
    <property type="entry name" value="PUTRESCINE HYDROXYCINNAMOYLTRANSFERASE 1"/>
    <property type="match status" value="1"/>
</dbReference>
<dbReference type="OrthoDB" id="671439at2759"/>
<protein>
    <submittedName>
        <fullName evidence="4">Uncharacterized protein</fullName>
    </submittedName>
</protein>
<comment type="caution">
    <text evidence="4">The sequence shown here is derived from an EMBL/GenBank/DDBJ whole genome shotgun (WGS) entry which is preliminary data.</text>
</comment>
<dbReference type="FunFam" id="3.30.559.10:FF:000008">
    <property type="entry name" value="Tryptamine hydroxycinnamoyl transferase"/>
    <property type="match status" value="1"/>
</dbReference>
<accession>A0A843W4W0</accession>
<dbReference type="Gene3D" id="3.30.559.10">
    <property type="entry name" value="Chloramphenicol acetyltransferase-like domain"/>
    <property type="match status" value="2"/>
</dbReference>
<dbReference type="InterPro" id="IPR050317">
    <property type="entry name" value="Plant_Fungal_Acyltransferase"/>
</dbReference>
<evidence type="ECO:0000313" key="5">
    <source>
        <dbReference type="Proteomes" id="UP000652761"/>
    </source>
</evidence>
<dbReference type="PANTHER" id="PTHR31642">
    <property type="entry name" value="TRICHOTHECENE 3-O-ACETYLTRANSFERASE"/>
    <property type="match status" value="1"/>
</dbReference>
<gene>
    <name evidence="4" type="ORF">Taro_035803</name>
</gene>
<organism evidence="4 5">
    <name type="scientific">Colocasia esculenta</name>
    <name type="common">Wild taro</name>
    <name type="synonym">Arum esculentum</name>
    <dbReference type="NCBI Taxonomy" id="4460"/>
    <lineage>
        <taxon>Eukaryota</taxon>
        <taxon>Viridiplantae</taxon>
        <taxon>Streptophyta</taxon>
        <taxon>Embryophyta</taxon>
        <taxon>Tracheophyta</taxon>
        <taxon>Spermatophyta</taxon>
        <taxon>Magnoliopsida</taxon>
        <taxon>Liliopsida</taxon>
        <taxon>Araceae</taxon>
        <taxon>Aroideae</taxon>
        <taxon>Colocasieae</taxon>
        <taxon>Colocasia</taxon>
    </lineage>
</organism>
<keyword evidence="2" id="KW-0808">Transferase</keyword>
<keyword evidence="5" id="KW-1185">Reference proteome</keyword>
<evidence type="ECO:0000256" key="2">
    <source>
        <dbReference type="ARBA" id="ARBA00022679"/>
    </source>
</evidence>
<name>A0A843W4W0_COLES</name>
<keyword evidence="3" id="KW-0012">Acyltransferase</keyword>
<dbReference type="GO" id="GO:0016747">
    <property type="term" value="F:acyltransferase activity, transferring groups other than amino-acyl groups"/>
    <property type="evidence" value="ECO:0007669"/>
    <property type="project" value="UniProtKB-ARBA"/>
</dbReference>